<dbReference type="Gene3D" id="3.30.450.30">
    <property type="entry name" value="Dynein light chain 2a, cytoplasmic"/>
    <property type="match status" value="1"/>
</dbReference>
<dbReference type="Proteomes" id="UP000053237">
    <property type="component" value="Unassembled WGS sequence"/>
</dbReference>
<dbReference type="InterPro" id="IPR036140">
    <property type="entry name" value="PFN_sf"/>
</dbReference>
<dbReference type="AlphaFoldDB" id="A0A024GLK9"/>
<evidence type="ECO:0000313" key="1">
    <source>
        <dbReference type="EMBL" id="CCI47385.1"/>
    </source>
</evidence>
<name>A0A024GLK9_9STRA</name>
<dbReference type="EMBL" id="CAIX01000168">
    <property type="protein sequence ID" value="CCI47385.1"/>
    <property type="molecule type" value="Genomic_DNA"/>
</dbReference>
<evidence type="ECO:0008006" key="3">
    <source>
        <dbReference type="Google" id="ProtNLM"/>
    </source>
</evidence>
<dbReference type="Pfam" id="PF00235">
    <property type="entry name" value="Profilin"/>
    <property type="match status" value="1"/>
</dbReference>
<evidence type="ECO:0000313" key="2">
    <source>
        <dbReference type="Proteomes" id="UP000053237"/>
    </source>
</evidence>
<gene>
    <name evidence="1" type="ORF">BN9_083920</name>
</gene>
<dbReference type="PANTHER" id="PTHR41752:SF1">
    <property type="entry name" value="PROFILIN"/>
    <property type="match status" value="1"/>
</dbReference>
<dbReference type="OrthoDB" id="10259541at2759"/>
<protein>
    <recommendedName>
        <fullName evidence="3">Profilin</fullName>
    </recommendedName>
</protein>
<reference evidence="1 2" key="1">
    <citation type="submission" date="2012-05" db="EMBL/GenBank/DDBJ databases">
        <title>Recombination and specialization in a pathogen metapopulation.</title>
        <authorList>
            <person name="Gardiner A."/>
            <person name="Kemen E."/>
            <person name="Schultz-Larsen T."/>
            <person name="MacLean D."/>
            <person name="Van Oosterhout C."/>
            <person name="Jones J.D.G."/>
        </authorList>
    </citation>
    <scope>NUCLEOTIDE SEQUENCE [LARGE SCALE GENOMIC DNA]</scope>
    <source>
        <strain evidence="1 2">Ac Nc2</strain>
    </source>
</reference>
<organism evidence="1 2">
    <name type="scientific">Albugo candida</name>
    <dbReference type="NCBI Taxonomy" id="65357"/>
    <lineage>
        <taxon>Eukaryota</taxon>
        <taxon>Sar</taxon>
        <taxon>Stramenopiles</taxon>
        <taxon>Oomycota</taxon>
        <taxon>Peronosporomycetes</taxon>
        <taxon>Albuginales</taxon>
        <taxon>Albuginaceae</taxon>
        <taxon>Albugo</taxon>
    </lineage>
</organism>
<dbReference type="SUPFAM" id="SSF55770">
    <property type="entry name" value="Profilin (actin-binding protein)"/>
    <property type="match status" value="1"/>
</dbReference>
<sequence>MLNGSPLLERAVSDRFQAHPVATAGSSPSRTNSSRNVTGSSVSAVTLSEELKQQKEWKNAIVFLEDGTVLASTFTPRKEEITAWTKLFLRREDTIASGIILSNEQYDVHRYHPPLIYGRRGDALNEQTEGIAICKLERPTKQPIYCLITYSHPTLSARAVPQLRDFCQTCTKFNNSFTNSSNCVICKS</sequence>
<comment type="caution">
    <text evidence="1">The sequence shown here is derived from an EMBL/GenBank/DDBJ whole genome shotgun (WGS) entry which is preliminary data.</text>
</comment>
<dbReference type="PANTHER" id="PTHR41752">
    <property type="entry name" value="PROFILIN"/>
    <property type="match status" value="1"/>
</dbReference>
<proteinExistence type="predicted"/>
<accession>A0A024GLK9</accession>
<keyword evidence="2" id="KW-1185">Reference proteome</keyword>
<dbReference type="InterPro" id="IPR048278">
    <property type="entry name" value="PFN"/>
</dbReference>
<dbReference type="InParanoid" id="A0A024GLK9"/>
<dbReference type="GO" id="GO:0003779">
    <property type="term" value="F:actin binding"/>
    <property type="evidence" value="ECO:0007669"/>
    <property type="project" value="InterPro"/>
</dbReference>